<gene>
    <name evidence="1" type="ORF">GP486_006871</name>
</gene>
<evidence type="ECO:0000313" key="2">
    <source>
        <dbReference type="Proteomes" id="UP000750711"/>
    </source>
</evidence>
<proteinExistence type="predicted"/>
<dbReference type="Proteomes" id="UP000750711">
    <property type="component" value="Unassembled WGS sequence"/>
</dbReference>
<protein>
    <submittedName>
        <fullName evidence="1">Uncharacterized protein</fullName>
    </submittedName>
</protein>
<reference evidence="1" key="1">
    <citation type="submission" date="2021-03" db="EMBL/GenBank/DDBJ databases">
        <title>Comparative genomics and phylogenomic investigation of the class Geoglossomycetes provide insights into ecological specialization and systematics.</title>
        <authorList>
            <person name="Melie T."/>
            <person name="Pirro S."/>
            <person name="Miller A.N."/>
            <person name="Quandt A."/>
        </authorList>
    </citation>
    <scope>NUCLEOTIDE SEQUENCE</scope>
    <source>
        <strain evidence="1">CAQ_001_2017</strain>
    </source>
</reference>
<sequence length="162" mass="16321">KSTSSTEPSTFGVHNGLGASVALIRLGEKSIGCVGNDLFLEAVDLGEASGCGGGNVRSTTADDEDEEGLVDECREERRRMFAMIEAVVGVGDVDGDAGGGEGKVGGGVRVAGVNGAGGAGNAEEAKKEDTSPRRLAMATATAACVNGSREYADGRHDRASCV</sequence>
<dbReference type="EMBL" id="JAGHQM010001698">
    <property type="protein sequence ID" value="KAH0552932.1"/>
    <property type="molecule type" value="Genomic_DNA"/>
</dbReference>
<organism evidence="1 2">
    <name type="scientific">Trichoglossum hirsutum</name>
    <dbReference type="NCBI Taxonomy" id="265104"/>
    <lineage>
        <taxon>Eukaryota</taxon>
        <taxon>Fungi</taxon>
        <taxon>Dikarya</taxon>
        <taxon>Ascomycota</taxon>
        <taxon>Pezizomycotina</taxon>
        <taxon>Geoglossomycetes</taxon>
        <taxon>Geoglossales</taxon>
        <taxon>Geoglossaceae</taxon>
        <taxon>Trichoglossum</taxon>
    </lineage>
</organism>
<evidence type="ECO:0000313" key="1">
    <source>
        <dbReference type="EMBL" id="KAH0552932.1"/>
    </source>
</evidence>
<name>A0A9P8IDR5_9PEZI</name>
<keyword evidence="2" id="KW-1185">Reference proteome</keyword>
<feature type="non-terminal residue" evidence="1">
    <location>
        <position position="1"/>
    </location>
</feature>
<accession>A0A9P8IDR5</accession>
<dbReference type="AlphaFoldDB" id="A0A9P8IDR5"/>
<comment type="caution">
    <text evidence="1">The sequence shown here is derived from an EMBL/GenBank/DDBJ whole genome shotgun (WGS) entry which is preliminary data.</text>
</comment>